<dbReference type="InterPro" id="IPR011009">
    <property type="entry name" value="Kinase-like_dom_sf"/>
</dbReference>
<dbReference type="Proteomes" id="UP000053593">
    <property type="component" value="Unassembled WGS sequence"/>
</dbReference>
<dbReference type="EMBL" id="KN834797">
    <property type="protein sequence ID" value="KIK56513.1"/>
    <property type="molecule type" value="Genomic_DNA"/>
</dbReference>
<dbReference type="SUPFAM" id="SSF56112">
    <property type="entry name" value="Protein kinase-like (PK-like)"/>
    <property type="match status" value="1"/>
</dbReference>
<name>A0A0D0CMS3_9AGAR</name>
<dbReference type="InterPro" id="IPR001245">
    <property type="entry name" value="Ser-Thr/Tyr_kinase_cat_dom"/>
</dbReference>
<evidence type="ECO:0000313" key="3">
    <source>
        <dbReference type="Proteomes" id="UP000053593"/>
    </source>
</evidence>
<evidence type="ECO:0000313" key="2">
    <source>
        <dbReference type="EMBL" id="KIK56513.1"/>
    </source>
</evidence>
<keyword evidence="3" id="KW-1185">Reference proteome</keyword>
<dbReference type="PANTHER" id="PTHR44329">
    <property type="entry name" value="SERINE/THREONINE-PROTEIN KINASE TNNI3K-RELATED"/>
    <property type="match status" value="1"/>
</dbReference>
<dbReference type="HOGENOM" id="CLU_000288_7_18_1"/>
<gene>
    <name evidence="2" type="ORF">GYMLUDRAFT_174194</name>
</gene>
<dbReference type="Gene3D" id="1.10.510.10">
    <property type="entry name" value="Transferase(Phosphotransferase) domain 1"/>
    <property type="match status" value="1"/>
</dbReference>
<proteinExistence type="predicted"/>
<dbReference type="AlphaFoldDB" id="A0A0D0CMS3"/>
<dbReference type="GO" id="GO:0005524">
    <property type="term" value="F:ATP binding"/>
    <property type="evidence" value="ECO:0007669"/>
    <property type="project" value="InterPro"/>
</dbReference>
<sequence>TDEVNVDQGRYSKRCLQALRHLSNKYHILPSSLIVREVIRNGHNPVGGGGFADIWQGRVGDQLVCIKVLRLVIEPDEDIRKKIHQQFCNEALLWRQLQHPNILPLLGVNLELFFPSFCLISPWMVNRDIITYLRQNPAHNRHTALLDIASGLAYLHSKEPSIMHGDIRGVRNFYIVRLSLTELIVLGEYLGRTGSTLLSRRFRSISSFYRFPVLEYHNQYNERCDTLDGTRVSHQSHPH</sequence>
<organism evidence="2 3">
    <name type="scientific">Collybiopsis luxurians FD-317 M1</name>
    <dbReference type="NCBI Taxonomy" id="944289"/>
    <lineage>
        <taxon>Eukaryota</taxon>
        <taxon>Fungi</taxon>
        <taxon>Dikarya</taxon>
        <taxon>Basidiomycota</taxon>
        <taxon>Agaricomycotina</taxon>
        <taxon>Agaricomycetes</taxon>
        <taxon>Agaricomycetidae</taxon>
        <taxon>Agaricales</taxon>
        <taxon>Marasmiineae</taxon>
        <taxon>Omphalotaceae</taxon>
        <taxon>Collybiopsis</taxon>
        <taxon>Collybiopsis luxurians</taxon>
    </lineage>
</organism>
<dbReference type="Pfam" id="PF07714">
    <property type="entry name" value="PK_Tyr_Ser-Thr"/>
    <property type="match status" value="1"/>
</dbReference>
<dbReference type="PROSITE" id="PS50011">
    <property type="entry name" value="PROTEIN_KINASE_DOM"/>
    <property type="match status" value="1"/>
</dbReference>
<dbReference type="InterPro" id="IPR000719">
    <property type="entry name" value="Prot_kinase_dom"/>
</dbReference>
<reference evidence="2 3" key="1">
    <citation type="submission" date="2014-04" db="EMBL/GenBank/DDBJ databases">
        <title>Evolutionary Origins and Diversification of the Mycorrhizal Mutualists.</title>
        <authorList>
            <consortium name="DOE Joint Genome Institute"/>
            <consortium name="Mycorrhizal Genomics Consortium"/>
            <person name="Kohler A."/>
            <person name="Kuo A."/>
            <person name="Nagy L.G."/>
            <person name="Floudas D."/>
            <person name="Copeland A."/>
            <person name="Barry K.W."/>
            <person name="Cichocki N."/>
            <person name="Veneault-Fourrey C."/>
            <person name="LaButti K."/>
            <person name="Lindquist E.A."/>
            <person name="Lipzen A."/>
            <person name="Lundell T."/>
            <person name="Morin E."/>
            <person name="Murat C."/>
            <person name="Riley R."/>
            <person name="Ohm R."/>
            <person name="Sun H."/>
            <person name="Tunlid A."/>
            <person name="Henrissat B."/>
            <person name="Grigoriev I.V."/>
            <person name="Hibbett D.S."/>
            <person name="Martin F."/>
        </authorList>
    </citation>
    <scope>NUCLEOTIDE SEQUENCE [LARGE SCALE GENOMIC DNA]</scope>
    <source>
        <strain evidence="2 3">FD-317 M1</strain>
    </source>
</reference>
<feature type="domain" description="Protein kinase" evidence="1">
    <location>
        <begin position="40"/>
        <end position="239"/>
    </location>
</feature>
<dbReference type="InterPro" id="IPR051681">
    <property type="entry name" value="Ser/Thr_Kinases-Pseudokinases"/>
</dbReference>
<protein>
    <recommendedName>
        <fullName evidence="1">Protein kinase domain-containing protein</fullName>
    </recommendedName>
</protein>
<feature type="non-terminal residue" evidence="2">
    <location>
        <position position="239"/>
    </location>
</feature>
<dbReference type="OrthoDB" id="3236663at2759"/>
<dbReference type="GO" id="GO:0004674">
    <property type="term" value="F:protein serine/threonine kinase activity"/>
    <property type="evidence" value="ECO:0007669"/>
    <property type="project" value="TreeGrafter"/>
</dbReference>
<evidence type="ECO:0000259" key="1">
    <source>
        <dbReference type="PROSITE" id="PS50011"/>
    </source>
</evidence>
<accession>A0A0D0CMS3</accession>